<evidence type="ECO:0000313" key="1">
    <source>
        <dbReference type="EnsemblPlants" id="KQL14957"/>
    </source>
</evidence>
<sequence>MCRQLEDEYMPRTLKKELMPKDSLSSRIYVFMELMVSGQRLDPIMSSLCNWVALSIIDFICFKKNN</sequence>
<accession>K3ZBK3</accession>
<dbReference type="EnsemblPlants" id="KQL14957">
    <property type="protein sequence ID" value="KQL14957"/>
    <property type="gene ID" value="SETIT_023924mg"/>
</dbReference>
<reference evidence="2" key="1">
    <citation type="journal article" date="2012" name="Nat. Biotechnol.">
        <title>Reference genome sequence of the model plant Setaria.</title>
        <authorList>
            <person name="Bennetzen J.L."/>
            <person name="Schmutz J."/>
            <person name="Wang H."/>
            <person name="Percifield R."/>
            <person name="Hawkins J."/>
            <person name="Pontaroli A.C."/>
            <person name="Estep M."/>
            <person name="Feng L."/>
            <person name="Vaughn J.N."/>
            <person name="Grimwood J."/>
            <person name="Jenkins J."/>
            <person name="Barry K."/>
            <person name="Lindquist E."/>
            <person name="Hellsten U."/>
            <person name="Deshpande S."/>
            <person name="Wang X."/>
            <person name="Wu X."/>
            <person name="Mitros T."/>
            <person name="Triplett J."/>
            <person name="Yang X."/>
            <person name="Ye C.Y."/>
            <person name="Mauro-Herrera M."/>
            <person name="Wang L."/>
            <person name="Li P."/>
            <person name="Sharma M."/>
            <person name="Sharma R."/>
            <person name="Ronald P.C."/>
            <person name="Panaud O."/>
            <person name="Kellogg E.A."/>
            <person name="Brutnell T.P."/>
            <person name="Doust A.N."/>
            <person name="Tuskan G.A."/>
            <person name="Rokhsar D."/>
            <person name="Devos K.M."/>
        </authorList>
    </citation>
    <scope>NUCLEOTIDE SEQUENCE [LARGE SCALE GENOMIC DNA]</scope>
    <source>
        <strain evidence="2">cv. Yugu1</strain>
    </source>
</reference>
<name>K3ZBK3_SETIT</name>
<keyword evidence="2" id="KW-1185">Reference proteome</keyword>
<evidence type="ECO:0000313" key="2">
    <source>
        <dbReference type="Proteomes" id="UP000004995"/>
    </source>
</evidence>
<dbReference type="HOGENOM" id="CLU_2836033_0_0_1"/>
<dbReference type="Proteomes" id="UP000004995">
    <property type="component" value="Unassembled WGS sequence"/>
</dbReference>
<dbReference type="InParanoid" id="K3ZBK3"/>
<dbReference type="Gramene" id="KQL14957">
    <property type="protein sequence ID" value="KQL14957"/>
    <property type="gene ID" value="SETIT_023924mg"/>
</dbReference>
<organism evidence="1 2">
    <name type="scientific">Setaria italica</name>
    <name type="common">Foxtail millet</name>
    <name type="synonym">Panicum italicum</name>
    <dbReference type="NCBI Taxonomy" id="4555"/>
    <lineage>
        <taxon>Eukaryota</taxon>
        <taxon>Viridiplantae</taxon>
        <taxon>Streptophyta</taxon>
        <taxon>Embryophyta</taxon>
        <taxon>Tracheophyta</taxon>
        <taxon>Spermatophyta</taxon>
        <taxon>Magnoliopsida</taxon>
        <taxon>Liliopsida</taxon>
        <taxon>Poales</taxon>
        <taxon>Poaceae</taxon>
        <taxon>PACMAD clade</taxon>
        <taxon>Panicoideae</taxon>
        <taxon>Panicodae</taxon>
        <taxon>Paniceae</taxon>
        <taxon>Cenchrinae</taxon>
        <taxon>Setaria</taxon>
    </lineage>
</organism>
<reference evidence="1" key="2">
    <citation type="submission" date="2018-08" db="UniProtKB">
        <authorList>
            <consortium name="EnsemblPlants"/>
        </authorList>
    </citation>
    <scope>IDENTIFICATION</scope>
    <source>
        <strain evidence="1">Yugu1</strain>
    </source>
</reference>
<proteinExistence type="predicted"/>
<protein>
    <submittedName>
        <fullName evidence="1">Uncharacterized protein</fullName>
    </submittedName>
</protein>
<dbReference type="AlphaFoldDB" id="K3ZBK3"/>
<dbReference type="EMBL" id="AGNK02001625">
    <property type="status" value="NOT_ANNOTATED_CDS"/>
    <property type="molecule type" value="Genomic_DNA"/>
</dbReference>